<accession>A0ABU9BTT2</accession>
<name>A0ABU9BTT2_9BURK</name>
<dbReference type="EMBL" id="JBBUTG010000009">
    <property type="protein sequence ID" value="MEK8032267.1"/>
    <property type="molecule type" value="Genomic_DNA"/>
</dbReference>
<dbReference type="RefSeq" id="WP_341426678.1">
    <property type="nucleotide sequence ID" value="NZ_JBBUTG010000009.1"/>
</dbReference>
<dbReference type="Proteomes" id="UP001371218">
    <property type="component" value="Unassembled WGS sequence"/>
</dbReference>
<evidence type="ECO:0000313" key="1">
    <source>
        <dbReference type="EMBL" id="MEK8032267.1"/>
    </source>
</evidence>
<gene>
    <name evidence="1" type="ORF">AACH06_15670</name>
</gene>
<organism evidence="1 2">
    <name type="scientific">Ideonella lacteola</name>
    <dbReference type="NCBI Taxonomy" id="2984193"/>
    <lineage>
        <taxon>Bacteria</taxon>
        <taxon>Pseudomonadati</taxon>
        <taxon>Pseudomonadota</taxon>
        <taxon>Betaproteobacteria</taxon>
        <taxon>Burkholderiales</taxon>
        <taxon>Sphaerotilaceae</taxon>
        <taxon>Ideonella</taxon>
    </lineage>
</organism>
<keyword evidence="2" id="KW-1185">Reference proteome</keyword>
<reference evidence="1 2" key="1">
    <citation type="submission" date="2024-04" db="EMBL/GenBank/DDBJ databases">
        <title>Novel species of the genus Ideonella isolated from streams.</title>
        <authorList>
            <person name="Lu H."/>
        </authorList>
    </citation>
    <scope>NUCLEOTIDE SEQUENCE [LARGE SCALE GENOMIC DNA]</scope>
    <source>
        <strain evidence="1 2">DXS29W</strain>
    </source>
</reference>
<proteinExistence type="predicted"/>
<dbReference type="Pfam" id="PF14375">
    <property type="entry name" value="Cys_rich_CWC"/>
    <property type="match status" value="1"/>
</dbReference>
<protein>
    <submittedName>
        <fullName evidence="1">Cysteine-rich CWC family protein</fullName>
    </submittedName>
</protein>
<comment type="caution">
    <text evidence="1">The sequence shown here is derived from an EMBL/GenBank/DDBJ whole genome shotgun (WGS) entry which is preliminary data.</text>
</comment>
<dbReference type="InterPro" id="IPR032720">
    <property type="entry name" value="Cys_rich_CWC"/>
</dbReference>
<sequence>MPLLSPDPVPGLDRCPRCGGGFHCGAAGPAPCPCGTLKLSEGLQSALRQRYTGCLCLPCLQALSLGAPIDPPIDPPVGEAWASPSAR</sequence>
<evidence type="ECO:0000313" key="2">
    <source>
        <dbReference type="Proteomes" id="UP001371218"/>
    </source>
</evidence>